<dbReference type="STRING" id="55758.MBFIL_16700"/>
<proteinExistence type="inferred from homology"/>
<keyword evidence="3 6" id="KW-0418">Kinase</keyword>
<dbReference type="PANTHER" id="PTHR40732:SF1">
    <property type="entry name" value="GTP-DEPENDENT DEPHOSPHO-COA KINASE"/>
    <property type="match status" value="1"/>
</dbReference>
<feature type="binding site" evidence="6">
    <location>
        <position position="117"/>
    </location>
    <ligand>
        <name>GTP</name>
        <dbReference type="ChEBI" id="CHEBI:37565"/>
    </ligand>
</feature>
<dbReference type="OrthoDB" id="15447at2157"/>
<feature type="binding site" evidence="6">
    <location>
        <position position="61"/>
    </location>
    <ligand>
        <name>GTP</name>
        <dbReference type="ChEBI" id="CHEBI:37565"/>
    </ligand>
</feature>
<evidence type="ECO:0000256" key="4">
    <source>
        <dbReference type="ARBA" id="ARBA00022993"/>
    </source>
</evidence>
<dbReference type="Proteomes" id="UP000077066">
    <property type="component" value="Unassembled WGS sequence"/>
</dbReference>
<comment type="caution">
    <text evidence="6">Lacks conserved residue(s) required for the propagation of feature annotation.</text>
</comment>
<evidence type="ECO:0000313" key="8">
    <source>
        <dbReference type="Proteomes" id="UP000077066"/>
    </source>
</evidence>
<dbReference type="GO" id="GO:0015937">
    <property type="term" value="P:coenzyme A biosynthetic process"/>
    <property type="evidence" value="ECO:0007669"/>
    <property type="project" value="UniProtKB-UniRule"/>
</dbReference>
<name>A0A165ZGG2_9EURY</name>
<reference evidence="7 8" key="1">
    <citation type="submission" date="2016-04" db="EMBL/GenBank/DDBJ databases">
        <title>Genome sequence of Methanobrevibacter filiformis DSM 11501.</title>
        <authorList>
            <person name="Poehlein A."/>
            <person name="Seedorf H."/>
            <person name="Daniel R."/>
        </authorList>
    </citation>
    <scope>NUCLEOTIDE SEQUENCE [LARGE SCALE GENOMIC DNA]</scope>
    <source>
        <strain evidence="7 8">DSM 11501</strain>
    </source>
</reference>
<dbReference type="EC" id="2.7.1.237" evidence="6"/>
<gene>
    <name evidence="7" type="ORF">MBFIL_16700</name>
</gene>
<comment type="function">
    <text evidence="6">Catalyzes the GTP-dependent phosphorylation of the 3'-hydroxyl group of dephosphocoenzyme A to form coenzyme A (CoA).</text>
</comment>
<dbReference type="RefSeq" id="WP_066973572.1">
    <property type="nucleotide sequence ID" value="NZ_LWMT01000266.1"/>
</dbReference>
<keyword evidence="8" id="KW-1185">Reference proteome</keyword>
<dbReference type="GO" id="GO:0016301">
    <property type="term" value="F:kinase activity"/>
    <property type="evidence" value="ECO:0007669"/>
    <property type="project" value="UniProtKB-UniRule"/>
</dbReference>
<keyword evidence="1 6" id="KW-0808">Transferase</keyword>
<dbReference type="HAMAP" id="MF_00590">
    <property type="entry name" value="Dephospho_CoA_kinase_GTP_dep"/>
    <property type="match status" value="1"/>
</dbReference>
<protein>
    <recommendedName>
        <fullName evidence="6">GTP-dependent dephospho-CoA kinase</fullName>
        <ecNumber evidence="6">2.7.1.237</ecNumber>
    </recommendedName>
    <alternativeName>
        <fullName evidence="6">Dephospho-coenzyme A kinase</fullName>
        <shortName evidence="6">DPCK</shortName>
    </alternativeName>
</protein>
<keyword evidence="2 6" id="KW-0547">Nucleotide-binding</keyword>
<dbReference type="Pfam" id="PF04019">
    <property type="entry name" value="DUF359"/>
    <property type="match status" value="1"/>
</dbReference>
<keyword evidence="4 6" id="KW-0173">Coenzyme A biosynthesis</keyword>
<dbReference type="UniPathway" id="UPA00241"/>
<comment type="pathway">
    <text evidence="6">Cofactor biosynthesis; coenzyme A biosynthesis.</text>
</comment>
<evidence type="ECO:0000256" key="5">
    <source>
        <dbReference type="ARBA" id="ARBA00023134"/>
    </source>
</evidence>
<evidence type="ECO:0000313" key="7">
    <source>
        <dbReference type="EMBL" id="KZX10679.1"/>
    </source>
</evidence>
<comment type="similarity">
    <text evidence="6">Belongs to the GTP-dependent DPCK family.</text>
</comment>
<dbReference type="InterPro" id="IPR007164">
    <property type="entry name" value="GTP-dep_dephospho-CoA_kin"/>
</dbReference>
<dbReference type="PANTHER" id="PTHR40732">
    <property type="entry name" value="UPF0218 PROTEIN TK1697"/>
    <property type="match status" value="1"/>
</dbReference>
<sequence length="165" mass="18526">MGFLINEELRNILKIPLGELFPIFDDAVNIIKDADFLISVGDATTKNLLESKIFPNLAIIDNRIQREEHDFEFFHAENILTVNNAPGTITDALWETIKTAISYANNEYQLIVVKGEEDLAVLPCILLAPENSVILYGQPNEGLVLVNSTDLKDVAKSYMDKFDEL</sequence>
<comment type="caution">
    <text evidence="7">The sequence shown here is derived from an EMBL/GenBank/DDBJ whole genome shotgun (WGS) entry which is preliminary data.</text>
</comment>
<comment type="catalytic activity">
    <reaction evidence="6">
        <text>3'-dephospho-CoA + GTP = GDP + CoA + H(+)</text>
        <dbReference type="Rhea" id="RHEA:61156"/>
        <dbReference type="ChEBI" id="CHEBI:15378"/>
        <dbReference type="ChEBI" id="CHEBI:37565"/>
        <dbReference type="ChEBI" id="CHEBI:57287"/>
        <dbReference type="ChEBI" id="CHEBI:57328"/>
        <dbReference type="ChEBI" id="CHEBI:58189"/>
        <dbReference type="EC" id="2.7.1.237"/>
    </reaction>
</comment>
<dbReference type="AlphaFoldDB" id="A0A165ZGG2"/>
<evidence type="ECO:0000256" key="2">
    <source>
        <dbReference type="ARBA" id="ARBA00022741"/>
    </source>
</evidence>
<dbReference type="GO" id="GO:0005525">
    <property type="term" value="F:GTP binding"/>
    <property type="evidence" value="ECO:0007669"/>
    <property type="project" value="UniProtKB-UniRule"/>
</dbReference>
<evidence type="ECO:0000256" key="1">
    <source>
        <dbReference type="ARBA" id="ARBA00022679"/>
    </source>
</evidence>
<feature type="binding site" evidence="6">
    <location>
        <position position="42"/>
    </location>
    <ligand>
        <name>GTP</name>
        <dbReference type="ChEBI" id="CHEBI:37565"/>
    </ligand>
</feature>
<organism evidence="7 8">
    <name type="scientific">Methanobrevibacter filiformis</name>
    <dbReference type="NCBI Taxonomy" id="55758"/>
    <lineage>
        <taxon>Archaea</taxon>
        <taxon>Methanobacteriati</taxon>
        <taxon>Methanobacteriota</taxon>
        <taxon>Methanomada group</taxon>
        <taxon>Methanobacteria</taxon>
        <taxon>Methanobacteriales</taxon>
        <taxon>Methanobacteriaceae</taxon>
        <taxon>Methanobrevibacter</taxon>
    </lineage>
</organism>
<dbReference type="PIRSF" id="PIRSF006533">
    <property type="entry name" value="UCP006533"/>
    <property type="match status" value="1"/>
</dbReference>
<accession>A0A165ZGG2</accession>
<evidence type="ECO:0000256" key="3">
    <source>
        <dbReference type="ARBA" id="ARBA00022777"/>
    </source>
</evidence>
<dbReference type="PATRIC" id="fig|55758.3.peg.1882"/>
<keyword evidence="5 6" id="KW-0342">GTP-binding</keyword>
<evidence type="ECO:0000256" key="6">
    <source>
        <dbReference type="HAMAP-Rule" id="MF_00590"/>
    </source>
</evidence>
<dbReference type="EMBL" id="LWMT01000266">
    <property type="protein sequence ID" value="KZX10679.1"/>
    <property type="molecule type" value="Genomic_DNA"/>
</dbReference>